<evidence type="ECO:0000313" key="9">
    <source>
        <dbReference type="EMBL" id="KAF4950797.1"/>
    </source>
</evidence>
<evidence type="ECO:0000256" key="5">
    <source>
        <dbReference type="ARBA" id="ARBA00022989"/>
    </source>
</evidence>
<keyword evidence="6 8" id="KW-0472">Membrane</keyword>
<feature type="transmembrane region" description="Helical" evidence="8">
    <location>
        <begin position="360"/>
        <end position="384"/>
    </location>
</feature>
<dbReference type="Proteomes" id="UP000622797">
    <property type="component" value="Unassembled WGS sequence"/>
</dbReference>
<evidence type="ECO:0000313" key="10">
    <source>
        <dbReference type="Proteomes" id="UP000622797"/>
    </source>
</evidence>
<feature type="transmembrane region" description="Helical" evidence="8">
    <location>
        <begin position="248"/>
        <end position="265"/>
    </location>
</feature>
<feature type="transmembrane region" description="Helical" evidence="8">
    <location>
        <begin position="195"/>
        <end position="213"/>
    </location>
</feature>
<keyword evidence="10" id="KW-1185">Reference proteome</keyword>
<dbReference type="AlphaFoldDB" id="A0A8H4T3P9"/>
<comment type="similarity">
    <text evidence="2">Belongs to the major facilitator superfamily. TCR/Tet family.</text>
</comment>
<dbReference type="Gene3D" id="1.20.1250.20">
    <property type="entry name" value="MFS general substrate transporter like domains"/>
    <property type="match status" value="1"/>
</dbReference>
<dbReference type="PANTHER" id="PTHR23501">
    <property type="entry name" value="MAJOR FACILITATOR SUPERFAMILY"/>
    <property type="match status" value="1"/>
</dbReference>
<gene>
    <name evidence="9" type="ORF">FSARC_13094</name>
</gene>
<feature type="transmembrane region" description="Helical" evidence="8">
    <location>
        <begin position="12"/>
        <end position="34"/>
    </location>
</feature>
<feature type="transmembrane region" description="Helical" evidence="8">
    <location>
        <begin position="115"/>
        <end position="134"/>
    </location>
</feature>
<dbReference type="PANTHER" id="PTHR23501:SF12">
    <property type="entry name" value="MAJOR FACILITATOR SUPERFAMILY (MFS) PROFILE DOMAIN-CONTAINING PROTEIN-RELATED"/>
    <property type="match status" value="1"/>
</dbReference>
<dbReference type="InterPro" id="IPR011701">
    <property type="entry name" value="MFS"/>
</dbReference>
<dbReference type="InterPro" id="IPR036259">
    <property type="entry name" value="MFS_trans_sf"/>
</dbReference>
<proteinExistence type="inferred from homology"/>
<evidence type="ECO:0000256" key="6">
    <source>
        <dbReference type="ARBA" id="ARBA00023136"/>
    </source>
</evidence>
<accession>A0A8H4T3P9</accession>
<feature type="transmembrane region" description="Helical" evidence="8">
    <location>
        <begin position="155"/>
        <end position="175"/>
    </location>
</feature>
<feature type="transmembrane region" description="Helical" evidence="8">
    <location>
        <begin position="83"/>
        <end position="103"/>
    </location>
</feature>
<evidence type="ECO:0008006" key="11">
    <source>
        <dbReference type="Google" id="ProtNLM"/>
    </source>
</evidence>
<keyword evidence="7" id="KW-0325">Glycoprotein</keyword>
<keyword evidence="4 8" id="KW-0812">Transmembrane</keyword>
<reference evidence="9" key="2">
    <citation type="submission" date="2020-05" db="EMBL/GenBank/DDBJ databases">
        <authorList>
            <person name="Kim H.-S."/>
            <person name="Proctor R.H."/>
            <person name="Brown D.W."/>
        </authorList>
    </citation>
    <scope>NUCLEOTIDE SEQUENCE</scope>
    <source>
        <strain evidence="9">NRRL 20472</strain>
    </source>
</reference>
<feature type="transmembrane region" description="Helical" evidence="8">
    <location>
        <begin position="40"/>
        <end position="63"/>
    </location>
</feature>
<evidence type="ECO:0000256" key="8">
    <source>
        <dbReference type="SAM" id="Phobius"/>
    </source>
</evidence>
<evidence type="ECO:0000256" key="1">
    <source>
        <dbReference type="ARBA" id="ARBA00004141"/>
    </source>
</evidence>
<keyword evidence="3" id="KW-0813">Transport</keyword>
<dbReference type="GO" id="GO:0005886">
    <property type="term" value="C:plasma membrane"/>
    <property type="evidence" value="ECO:0007669"/>
    <property type="project" value="TreeGrafter"/>
</dbReference>
<dbReference type="GO" id="GO:0022857">
    <property type="term" value="F:transmembrane transporter activity"/>
    <property type="evidence" value="ECO:0007669"/>
    <property type="project" value="InterPro"/>
</dbReference>
<reference evidence="9" key="1">
    <citation type="journal article" date="2020" name="BMC Genomics">
        <title>Correction to: Identification and distribution of gene clusters required for synthesis of sphingolipid metabolism inhibitors in diverse species of the filamentous fungus Fusarium.</title>
        <authorList>
            <person name="Kim H.S."/>
            <person name="Lohmar J.M."/>
            <person name="Busman M."/>
            <person name="Brown D.W."/>
            <person name="Naumann T.A."/>
            <person name="Divon H.H."/>
            <person name="Lysoe E."/>
            <person name="Uhlig S."/>
            <person name="Proctor R.H."/>
        </authorList>
    </citation>
    <scope>NUCLEOTIDE SEQUENCE</scope>
    <source>
        <strain evidence="9">NRRL 20472</strain>
    </source>
</reference>
<dbReference type="Pfam" id="PF07690">
    <property type="entry name" value="MFS_1"/>
    <property type="match status" value="1"/>
</dbReference>
<sequence length="393" mass="41900">MYATDTQSPLLYGILSGLWAIGLVAGGPVGSAFAESTTATWRWAFFVNLPFLGLAFLGALIFVPGRPDSGDASPQNHLADMDILGIVLQISTTVLFAVAATFSGPVWEWNSAPCIAVWTVFATVLVVWCIQQYHSYQKQPGHQVVPITIMTQCHILPLWIASACAGATYAIMLYYMPLFYAFSKGLGALQQTVRLLPFILPFIATVVIVAGCLPRLKQYGLIYLVGGAVTLASATALATTLAPDVPESRVMGLTALVGVGLGLHFQHSNAISNTINKDPRDRIESAALMNMSLMGGISVALVVAGAIYENRGMSFLKSALGAFDFDEGDLREALAGVSRDFWQGDEARMLAYGASATSKAIALLFYIVSCSGALCLACGVLIVFDRSFASRSE</sequence>
<feature type="transmembrane region" description="Helical" evidence="8">
    <location>
        <begin position="220"/>
        <end position="242"/>
    </location>
</feature>
<evidence type="ECO:0000256" key="7">
    <source>
        <dbReference type="ARBA" id="ARBA00023180"/>
    </source>
</evidence>
<comment type="caution">
    <text evidence="9">The sequence shown here is derived from an EMBL/GenBank/DDBJ whole genome shotgun (WGS) entry which is preliminary data.</text>
</comment>
<feature type="transmembrane region" description="Helical" evidence="8">
    <location>
        <begin position="286"/>
        <end position="308"/>
    </location>
</feature>
<dbReference type="SUPFAM" id="SSF103473">
    <property type="entry name" value="MFS general substrate transporter"/>
    <property type="match status" value="1"/>
</dbReference>
<dbReference type="EMBL" id="JABEXW010000949">
    <property type="protein sequence ID" value="KAF4950797.1"/>
    <property type="molecule type" value="Genomic_DNA"/>
</dbReference>
<organism evidence="9 10">
    <name type="scientific">Fusarium sarcochroum</name>
    <dbReference type="NCBI Taxonomy" id="1208366"/>
    <lineage>
        <taxon>Eukaryota</taxon>
        <taxon>Fungi</taxon>
        <taxon>Dikarya</taxon>
        <taxon>Ascomycota</taxon>
        <taxon>Pezizomycotina</taxon>
        <taxon>Sordariomycetes</taxon>
        <taxon>Hypocreomycetidae</taxon>
        <taxon>Hypocreales</taxon>
        <taxon>Nectriaceae</taxon>
        <taxon>Fusarium</taxon>
        <taxon>Fusarium lateritium species complex</taxon>
    </lineage>
</organism>
<protein>
    <recommendedName>
        <fullName evidence="11">Major facilitator superfamily (MFS) profile domain-containing protein</fullName>
    </recommendedName>
</protein>
<dbReference type="OrthoDB" id="10021397at2759"/>
<comment type="subcellular location">
    <subcellularLocation>
        <location evidence="1">Membrane</location>
        <topology evidence="1">Multi-pass membrane protein</topology>
    </subcellularLocation>
</comment>
<evidence type="ECO:0000256" key="4">
    <source>
        <dbReference type="ARBA" id="ARBA00022692"/>
    </source>
</evidence>
<keyword evidence="5 8" id="KW-1133">Transmembrane helix</keyword>
<name>A0A8H4T3P9_9HYPO</name>
<evidence type="ECO:0000256" key="3">
    <source>
        <dbReference type="ARBA" id="ARBA00022448"/>
    </source>
</evidence>
<evidence type="ECO:0000256" key="2">
    <source>
        <dbReference type="ARBA" id="ARBA00007520"/>
    </source>
</evidence>